<organism evidence="3 4">
    <name type="scientific">Tribonema minus</name>
    <dbReference type="NCBI Taxonomy" id="303371"/>
    <lineage>
        <taxon>Eukaryota</taxon>
        <taxon>Sar</taxon>
        <taxon>Stramenopiles</taxon>
        <taxon>Ochrophyta</taxon>
        <taxon>PX clade</taxon>
        <taxon>Xanthophyceae</taxon>
        <taxon>Tribonematales</taxon>
        <taxon>Tribonemataceae</taxon>
        <taxon>Tribonema</taxon>
    </lineage>
</organism>
<dbReference type="Pfam" id="PF06046">
    <property type="entry name" value="Sec6"/>
    <property type="match status" value="1"/>
</dbReference>
<evidence type="ECO:0000256" key="2">
    <source>
        <dbReference type="SAM" id="MobiDB-lite"/>
    </source>
</evidence>
<comment type="similarity">
    <text evidence="1">Belongs to the SEC6 family.</text>
</comment>
<dbReference type="InterPro" id="IPR042532">
    <property type="entry name" value="EXOC3/Sec6_C"/>
</dbReference>
<proteinExistence type="inferred from homology"/>
<feature type="region of interest" description="Disordered" evidence="2">
    <location>
        <begin position="675"/>
        <end position="710"/>
    </location>
</feature>
<dbReference type="Gene3D" id="1.10.357.70">
    <property type="entry name" value="Exocyst complex component Sec6, C-terminal domain"/>
    <property type="match status" value="1"/>
</dbReference>
<dbReference type="GO" id="GO:0006887">
    <property type="term" value="P:exocytosis"/>
    <property type="evidence" value="ECO:0007669"/>
    <property type="project" value="InterPro"/>
</dbReference>
<keyword evidence="4" id="KW-1185">Reference proteome</keyword>
<gene>
    <name evidence="3" type="ORF">JKP88DRAFT_166643</name>
</gene>
<dbReference type="InterPro" id="IPR010326">
    <property type="entry name" value="EXOC3/Sec6"/>
</dbReference>
<dbReference type="OrthoDB" id="10408143at2759"/>
<dbReference type="Proteomes" id="UP000664859">
    <property type="component" value="Unassembled WGS sequence"/>
</dbReference>
<protein>
    <submittedName>
        <fullName evidence="3">Uncharacterized protein</fullName>
    </submittedName>
</protein>
<evidence type="ECO:0000256" key="1">
    <source>
        <dbReference type="ARBA" id="ARBA00009447"/>
    </source>
</evidence>
<reference evidence="3" key="1">
    <citation type="submission" date="2021-02" db="EMBL/GenBank/DDBJ databases">
        <title>First Annotated Genome of the Yellow-green Alga Tribonema minus.</title>
        <authorList>
            <person name="Mahan K.M."/>
        </authorList>
    </citation>
    <scope>NUCLEOTIDE SEQUENCE</scope>
    <source>
        <strain evidence="3">UTEX B ZZ1240</strain>
    </source>
</reference>
<evidence type="ECO:0000313" key="3">
    <source>
        <dbReference type="EMBL" id="KAG5180359.1"/>
    </source>
</evidence>
<dbReference type="GO" id="GO:0000145">
    <property type="term" value="C:exocyst"/>
    <property type="evidence" value="ECO:0007669"/>
    <property type="project" value="InterPro"/>
</dbReference>
<name>A0A835YSM4_9STRA</name>
<dbReference type="EMBL" id="JAFCMP010000401">
    <property type="protein sequence ID" value="KAG5180359.1"/>
    <property type="molecule type" value="Genomic_DNA"/>
</dbReference>
<accession>A0A835YSM4</accession>
<evidence type="ECO:0000313" key="4">
    <source>
        <dbReference type="Proteomes" id="UP000664859"/>
    </source>
</evidence>
<sequence>MLDNEFGSALAGAGSRPQFANLVKYKQKEEVVQKEFPATITLTPGDDEWTGQGEVHFMLSSNCILFIKVLVAGEPETVFGYARLSLNGLNEGETFERTAEVKESEYVTPQDELLGYVTVTFRVNLNFDLALRKLENQYDTKNLPALMSVVSADSKTLGHRVGAFQTALQILQSVVAELQRVSALGSVSAKQLSVILNQASSAQGVELFEDLLWDMAKLSFAEHIFEPSLTYFPPKPDAEGVAESRSVTGDMFDASLAAYSFALHLDLQDPIVLVAENEQDWLRWTAVLKVACDANSETNPERLAKLVIPDYCKDPTHPEHPTAGWLRRRKANRTSFSGDYVRRFFRLESDGDGRYALYYSHELCEDSRLMTRVPIVEGTRVVTPQMLAPPTPFALSIAVNRVSDFSFPTVSELAACATLGTQRQRTKSIIPRQTTEFNAQLLLPVPADLLAHANDSVTTVNIGWFGEEVAVPPRRDDGGAAPRLLLSVHDTSSASGGEVALARASVPFASLPFGRPVDLKLPLEGLTSNGAEISVTVTMRRLGQYKTAWPARKTRVIQTTNCAEKEDDKWEGQCMVRAAPQGLEVYRLPAPSKDNPSPAAVVDYYSIEAITAVNESTLDVAVIIEATMGLGGPDGGISSAGAVEKRTLSPAATQGGLGFGGRAPRVRNAQRRMSFGMVNTKGKSPSPSPKGVEPKKTPTPSPKGAEPKKTSAHDYFILRITPCPAETLKDLMRERKWMFRDRSMLLYITYKLDAMRAEAESPEGTGPVSSDPQTKEKLARAAAETYRRIRTNMGEIIKTANWKHARAVGFTQEHTRMFFRLQRLSCYFAKLIESKARPLWALDAAPGCAPDPRPFARRDLDAIFASQYVQGGTFGAEAQGIENSVKGVGHALRALHQRMDEVKLYFHDDPASIETAANTVFVEYYLRCIGELGAHVISDEVLQEVPIEVVVAFVCFLVKRDKSFHELLTEHALEPDRNTFLTTILSIDSMLRRLTKRTELEIVAQWPKEGDIEGDAGPYVASLLGDCSPDAGGKLSTRAPEELMRLLEKYMQLIVSQCQARGNLGAKVFEAMFGALPSYAANAARTIALLNHTPCAWNAVRYLSAILNDMSRSGALSDALLVTNAEHLVGVPVDVTAISSGIRGSGVEVACLLADVALQQVDAVCASFFQAEWYSDDENAVMRKACKLLCRKMDELESMIHAEPFFPVVVEAGVEKIAFRYVLGFIHRATDQSGGKTVVPEEVEKMRADIDMMEQFTRKYGPAVMTSVHHLKELMVMLTERPEVLQQAVFVEILMRHEGKEEQVFKLLKVATSVRDDLRNFYVPAWLNKLKQKMNAIVAERVELEQSTNAQRGAAVRFDIFEWAFGANLDRPDGAYLYTYLMQCLRAGGGGGSA</sequence>
<comment type="caution">
    <text evidence="3">The sequence shown here is derived from an EMBL/GenBank/DDBJ whole genome shotgun (WGS) entry which is preliminary data.</text>
</comment>